<dbReference type="EMBL" id="DF838687">
    <property type="protein sequence ID" value="GAT43185.1"/>
    <property type="molecule type" value="Genomic_DNA"/>
</dbReference>
<name>A0ABQ0KX81_MYCCL</name>
<keyword evidence="2" id="KW-1185">Reference proteome</keyword>
<evidence type="ECO:0000313" key="2">
    <source>
        <dbReference type="Proteomes" id="UP000815677"/>
    </source>
</evidence>
<accession>A0ABQ0KX81</accession>
<evidence type="ECO:0000313" key="1">
    <source>
        <dbReference type="EMBL" id="GAT43185.1"/>
    </source>
</evidence>
<protein>
    <recommendedName>
        <fullName evidence="3">F-box domain-containing protein</fullName>
    </recommendedName>
</protein>
<sequence>MVQLPPELIEVICEHIRDKPTLKFCSLAASVLRRPCQKRLFQLLKILILRDTGSHWISEESATRLQSAPHLARYVRQLRIQFSPMGPWRRARVSWMRVLARILAQLTATQEVCLVAFGDWDQRDRHGDPIQVLLAWLTRQPPGSIRRVIVEGPENVPMRDFQILLSVASSAYFRSLRVEAGPVVTADDGLGGNSLHVLNTPLSPTVVDLLLHPQLGCYTKSLRTLSIHLTTRDLLISLVALCCATANHLESLHFNEWIPDVNLSVYQDVHPQLSLPKYLPNLTHLSVRVDKDLRQQTFKPAWLLPRLIVNLLPSSVSPALRLIDIHVSMSIEGHQLQEFFGLPFASFMETLDDALVKSNTIETVHWIFCDTSLTGWRPAQFLAMLDAFSRAVESALPKTWSKGLLFFSREEFEVDPLLR</sequence>
<gene>
    <name evidence="1" type="ORF">MCHLO_00875</name>
</gene>
<evidence type="ECO:0008006" key="3">
    <source>
        <dbReference type="Google" id="ProtNLM"/>
    </source>
</evidence>
<proteinExistence type="predicted"/>
<organism evidence="1 2">
    <name type="scientific">Mycena chlorophos</name>
    <name type="common">Agaric fungus</name>
    <name type="synonym">Agaricus chlorophos</name>
    <dbReference type="NCBI Taxonomy" id="658473"/>
    <lineage>
        <taxon>Eukaryota</taxon>
        <taxon>Fungi</taxon>
        <taxon>Dikarya</taxon>
        <taxon>Basidiomycota</taxon>
        <taxon>Agaricomycotina</taxon>
        <taxon>Agaricomycetes</taxon>
        <taxon>Agaricomycetidae</taxon>
        <taxon>Agaricales</taxon>
        <taxon>Marasmiineae</taxon>
        <taxon>Mycenaceae</taxon>
        <taxon>Mycena</taxon>
    </lineage>
</organism>
<reference evidence="1" key="1">
    <citation type="submission" date="2014-09" db="EMBL/GenBank/DDBJ databases">
        <title>Genome sequence of the luminous mushroom Mycena chlorophos for searching fungal bioluminescence genes.</title>
        <authorList>
            <person name="Tanaka Y."/>
            <person name="Kasuga D."/>
            <person name="Oba Y."/>
            <person name="Hase S."/>
            <person name="Sato K."/>
            <person name="Oba Y."/>
            <person name="Sakakibara Y."/>
        </authorList>
    </citation>
    <scope>NUCLEOTIDE SEQUENCE</scope>
</reference>
<dbReference type="Proteomes" id="UP000815677">
    <property type="component" value="Unassembled WGS sequence"/>
</dbReference>